<dbReference type="InterPro" id="IPR027417">
    <property type="entry name" value="P-loop_NTPase"/>
</dbReference>
<dbReference type="Pfam" id="PF14520">
    <property type="entry name" value="HHH_5"/>
    <property type="match status" value="1"/>
</dbReference>
<dbReference type="SMART" id="SM00382">
    <property type="entry name" value="AAA"/>
    <property type="match status" value="1"/>
</dbReference>
<dbReference type="OrthoDB" id="10251254at2759"/>
<dbReference type="AlphaFoldDB" id="A0A5B7CK86"/>
<dbReference type="FunFam" id="3.40.50.300:FF:000239">
    <property type="entry name" value="Meiotic recombination protein DMC1"/>
    <property type="match status" value="1"/>
</dbReference>
<evidence type="ECO:0000256" key="4">
    <source>
        <dbReference type="ARBA" id="ARBA00022840"/>
    </source>
</evidence>
<dbReference type="InterPro" id="IPR020587">
    <property type="entry name" value="RecA_monomer-monomer_interface"/>
</dbReference>
<dbReference type="GO" id="GO:0140664">
    <property type="term" value="F:ATP-dependent DNA damage sensor activity"/>
    <property type="evidence" value="ECO:0007669"/>
    <property type="project" value="InterPro"/>
</dbReference>
<keyword evidence="3 12" id="KW-0547">Nucleotide-binding</keyword>
<dbReference type="PANTHER" id="PTHR22942">
    <property type="entry name" value="RECA/RAD51/RADA DNA STRAND-PAIRING FAMILY MEMBER"/>
    <property type="match status" value="1"/>
</dbReference>
<comment type="subcellular location">
    <subcellularLocation>
        <location evidence="1">Nucleus</location>
    </subcellularLocation>
</comment>
<dbReference type="GO" id="GO:0003697">
    <property type="term" value="F:single-stranded DNA binding"/>
    <property type="evidence" value="ECO:0007669"/>
    <property type="project" value="TreeGrafter"/>
</dbReference>
<keyword evidence="7" id="KW-0469">Meiosis</keyword>
<evidence type="ECO:0000256" key="6">
    <source>
        <dbReference type="ARBA" id="ARBA00023242"/>
    </source>
</evidence>
<comment type="function">
    <text evidence="9">Participates in meiotic recombination, specifically in homologous strand assimilation, which is required for the resolution of meiotic double-strand breaks.</text>
</comment>
<keyword evidence="6" id="KW-0539">Nucleus</keyword>
<evidence type="ECO:0000259" key="13">
    <source>
        <dbReference type="PROSITE" id="PS50162"/>
    </source>
</evidence>
<keyword evidence="5" id="KW-0238">DNA-binding</keyword>
<evidence type="ECO:0000259" key="14">
    <source>
        <dbReference type="PROSITE" id="PS50163"/>
    </source>
</evidence>
<dbReference type="NCBIfam" id="NF003301">
    <property type="entry name" value="PRK04301.1"/>
    <property type="match status" value="1"/>
</dbReference>
<dbReference type="GO" id="GO:0000150">
    <property type="term" value="F:DNA strand exchange activity"/>
    <property type="evidence" value="ECO:0007669"/>
    <property type="project" value="InterPro"/>
</dbReference>
<evidence type="ECO:0000313" key="15">
    <source>
        <dbReference type="EMBL" id="MPC09997.1"/>
    </source>
</evidence>
<evidence type="ECO:0000256" key="9">
    <source>
        <dbReference type="ARBA" id="ARBA00056818"/>
    </source>
</evidence>
<dbReference type="InterPro" id="IPR013632">
    <property type="entry name" value="Rad51_C"/>
</dbReference>
<keyword evidence="4 12" id="KW-0067">ATP-binding</keyword>
<dbReference type="GO" id="GO:0042148">
    <property type="term" value="P:DNA strand invasion"/>
    <property type="evidence" value="ECO:0007669"/>
    <property type="project" value="TreeGrafter"/>
</dbReference>
<dbReference type="PROSITE" id="PS50162">
    <property type="entry name" value="RECA_2"/>
    <property type="match status" value="1"/>
</dbReference>
<evidence type="ECO:0000256" key="7">
    <source>
        <dbReference type="ARBA" id="ARBA00023254"/>
    </source>
</evidence>
<comment type="caution">
    <text evidence="15">The sequence shown here is derived from an EMBL/GenBank/DDBJ whole genome shotgun (WGS) entry which is preliminary data.</text>
</comment>
<dbReference type="SUPFAM" id="SSF47794">
    <property type="entry name" value="Rad51 N-terminal domain-like"/>
    <property type="match status" value="1"/>
</dbReference>
<evidence type="ECO:0000313" key="16">
    <source>
        <dbReference type="Proteomes" id="UP000324222"/>
    </source>
</evidence>
<dbReference type="PROSITE" id="PS50163">
    <property type="entry name" value="RECA_3"/>
    <property type="match status" value="1"/>
</dbReference>
<dbReference type="SUPFAM" id="SSF52540">
    <property type="entry name" value="P-loop containing nucleoside triphosphate hydrolases"/>
    <property type="match status" value="1"/>
</dbReference>
<dbReference type="InterPro" id="IPR003593">
    <property type="entry name" value="AAA+_ATPase"/>
</dbReference>
<keyword evidence="8" id="KW-0131">Cell cycle</keyword>
<evidence type="ECO:0000256" key="8">
    <source>
        <dbReference type="ARBA" id="ARBA00023306"/>
    </source>
</evidence>
<feature type="domain" description="RecA family profile 2" evidence="14">
    <location>
        <begin position="346"/>
        <end position="409"/>
    </location>
</feature>
<evidence type="ECO:0000256" key="11">
    <source>
        <dbReference type="ARBA" id="ARBA00071838"/>
    </source>
</evidence>
<dbReference type="InterPro" id="IPR010995">
    <property type="entry name" value="DNA_repair_Rad51/TF_NusA_a-hlx"/>
</dbReference>
<dbReference type="GO" id="GO:0005524">
    <property type="term" value="F:ATP binding"/>
    <property type="evidence" value="ECO:0007669"/>
    <property type="project" value="UniProtKB-KW"/>
</dbReference>
<accession>A0A5B7CK86</accession>
<dbReference type="FunFam" id="1.10.150.20:FF:000032">
    <property type="entry name" value="meiotic recombination protein DMC1/LIM15 homolog"/>
    <property type="match status" value="1"/>
</dbReference>
<dbReference type="Pfam" id="PF08423">
    <property type="entry name" value="Rad51"/>
    <property type="match status" value="1"/>
</dbReference>
<dbReference type="PANTHER" id="PTHR22942:SF30">
    <property type="entry name" value="MEIOTIC RECOMBINATION PROTEIN DMC1_LIM15 HOMOLOG"/>
    <property type="match status" value="1"/>
</dbReference>
<dbReference type="GO" id="GO:0000730">
    <property type="term" value="P:DNA recombinase assembly"/>
    <property type="evidence" value="ECO:0007669"/>
    <property type="project" value="TreeGrafter"/>
</dbReference>
<dbReference type="GO" id="GO:0003690">
    <property type="term" value="F:double-stranded DNA binding"/>
    <property type="evidence" value="ECO:0007669"/>
    <property type="project" value="TreeGrafter"/>
</dbReference>
<dbReference type="CDD" id="cd19514">
    <property type="entry name" value="DMC1"/>
    <property type="match status" value="1"/>
</dbReference>
<dbReference type="GO" id="GO:0070192">
    <property type="term" value="P:chromosome organization involved in meiotic cell cycle"/>
    <property type="evidence" value="ECO:0007669"/>
    <property type="project" value="TreeGrafter"/>
</dbReference>
<comment type="subunit">
    <text evidence="10">Double stacked ring-shaped homooctamer. Interacts with BRCA2. Interacts with the MND1-PSMC3IP heterodimer. Interacts with RAD51AP1; the interaction is direct and stimulates DMC1-mediated homologous recombination.</text>
</comment>
<dbReference type="GO" id="GO:0007131">
    <property type="term" value="P:reciprocal meiotic recombination"/>
    <property type="evidence" value="ECO:0007669"/>
    <property type="project" value="InterPro"/>
</dbReference>
<proteinExistence type="inferred from homology"/>
<dbReference type="Gene3D" id="1.10.150.20">
    <property type="entry name" value="5' to 3' exonuclease, C-terminal subdomain"/>
    <property type="match status" value="1"/>
</dbReference>
<sequence length="409" mass="45218">MMQWGQPCLSWLGRADPTYTHLSIVRKVKLNLNNRRTAISKKHQTSAITEQSDTDPLCGFPSIKPGKKMQDQALDMQVEEEEDDISFFTDIDELQAHGINAADIKKLKSAGICTVRGVQMTTRRRLGAIKGLSEAKVDKIKEVAAKVSGGDGFVTALVMCERRRHVFRVSTGSAELDSLLGGGIESMAITEVFGEFRTGKTQLAHTLCVTAQIPNEAGTYSGGKVIFIDTENTFRPDRLRAIADRFNLEQEAVLENVLYTRAFTSEHQFEILDHVAAQFHEEPGIFKLLIIDSIMALFRVDFSGRGELADRQQRLAQYLSRLQKVSEEYNVSVYITNQMTADPGAAMSFQADPKKPIGGHILAHASTTRVSLRKGRGETRIAKIFDSPELPENEATFAITPGGVADAKE</sequence>
<dbReference type="NCBIfam" id="TIGR02238">
    <property type="entry name" value="recomb_DMC1"/>
    <property type="match status" value="1"/>
</dbReference>
<gene>
    <name evidence="15" type="primary">Dmc1</name>
    <name evidence="15" type="ORF">E2C01_002621</name>
</gene>
<evidence type="ECO:0000256" key="12">
    <source>
        <dbReference type="RuleBase" id="RU003422"/>
    </source>
</evidence>
<protein>
    <recommendedName>
        <fullName evidence="11">Meiotic recombination protein DMC1/LIM15 homolog</fullName>
    </recommendedName>
</protein>
<dbReference type="InterPro" id="IPR020588">
    <property type="entry name" value="RecA_ATP-bd"/>
</dbReference>
<reference evidence="15 16" key="1">
    <citation type="submission" date="2019-05" db="EMBL/GenBank/DDBJ databases">
        <title>Another draft genome of Portunus trituberculatus and its Hox gene families provides insights of decapod evolution.</title>
        <authorList>
            <person name="Jeong J.-H."/>
            <person name="Song I."/>
            <person name="Kim S."/>
            <person name="Choi T."/>
            <person name="Kim D."/>
            <person name="Ryu S."/>
            <person name="Kim W."/>
        </authorList>
    </citation>
    <scope>NUCLEOTIDE SEQUENCE [LARGE SCALE GENOMIC DNA]</scope>
    <source>
        <tissue evidence="15">Muscle</tissue>
    </source>
</reference>
<dbReference type="InterPro" id="IPR011940">
    <property type="entry name" value="Dmc1"/>
</dbReference>
<evidence type="ECO:0000256" key="3">
    <source>
        <dbReference type="ARBA" id="ARBA00022741"/>
    </source>
</evidence>
<dbReference type="GO" id="GO:0006312">
    <property type="term" value="P:mitotic recombination"/>
    <property type="evidence" value="ECO:0007669"/>
    <property type="project" value="TreeGrafter"/>
</dbReference>
<dbReference type="Gene3D" id="3.40.50.300">
    <property type="entry name" value="P-loop containing nucleotide triphosphate hydrolases"/>
    <property type="match status" value="1"/>
</dbReference>
<dbReference type="EMBL" id="VSRR010000096">
    <property type="protein sequence ID" value="MPC09997.1"/>
    <property type="molecule type" value="Genomic_DNA"/>
</dbReference>
<evidence type="ECO:0000256" key="2">
    <source>
        <dbReference type="ARBA" id="ARBA00008897"/>
    </source>
</evidence>
<organism evidence="15 16">
    <name type="scientific">Portunus trituberculatus</name>
    <name type="common">Swimming crab</name>
    <name type="synonym">Neptunus trituberculatus</name>
    <dbReference type="NCBI Taxonomy" id="210409"/>
    <lineage>
        <taxon>Eukaryota</taxon>
        <taxon>Metazoa</taxon>
        <taxon>Ecdysozoa</taxon>
        <taxon>Arthropoda</taxon>
        <taxon>Crustacea</taxon>
        <taxon>Multicrustacea</taxon>
        <taxon>Malacostraca</taxon>
        <taxon>Eumalacostraca</taxon>
        <taxon>Eucarida</taxon>
        <taxon>Decapoda</taxon>
        <taxon>Pleocyemata</taxon>
        <taxon>Brachyura</taxon>
        <taxon>Eubrachyura</taxon>
        <taxon>Portunoidea</taxon>
        <taxon>Portunidae</taxon>
        <taxon>Portuninae</taxon>
        <taxon>Portunus</taxon>
    </lineage>
</organism>
<dbReference type="Proteomes" id="UP000324222">
    <property type="component" value="Unassembled WGS sequence"/>
</dbReference>
<dbReference type="GO" id="GO:0000794">
    <property type="term" value="C:condensed nuclear chromosome"/>
    <property type="evidence" value="ECO:0007669"/>
    <property type="project" value="TreeGrafter"/>
</dbReference>
<keyword evidence="16" id="KW-1185">Reference proteome</keyword>
<feature type="domain" description="RecA family profile 1" evidence="13">
    <location>
        <begin position="165"/>
        <end position="339"/>
    </location>
</feature>
<evidence type="ECO:0000256" key="5">
    <source>
        <dbReference type="ARBA" id="ARBA00023125"/>
    </source>
</evidence>
<comment type="similarity">
    <text evidence="2">Belongs to the RecA family. DMC1 subfamily.</text>
</comment>
<evidence type="ECO:0000256" key="1">
    <source>
        <dbReference type="ARBA" id="ARBA00004123"/>
    </source>
</evidence>
<name>A0A5B7CK86_PORTR</name>
<evidence type="ECO:0000256" key="10">
    <source>
        <dbReference type="ARBA" id="ARBA00064395"/>
    </source>
</evidence>